<name>A0ABZ0IW74_9BACT</name>
<keyword evidence="1" id="KW-0472">Membrane</keyword>
<organism evidence="2 3">
    <name type="scientific">Imperialibacter roseus</name>
    <dbReference type="NCBI Taxonomy" id="1324217"/>
    <lineage>
        <taxon>Bacteria</taxon>
        <taxon>Pseudomonadati</taxon>
        <taxon>Bacteroidota</taxon>
        <taxon>Cytophagia</taxon>
        <taxon>Cytophagales</taxon>
        <taxon>Flammeovirgaceae</taxon>
        <taxon>Imperialibacter</taxon>
    </lineage>
</organism>
<keyword evidence="1" id="KW-1133">Transmembrane helix</keyword>
<reference evidence="2 3" key="1">
    <citation type="journal article" date="2023" name="Microbiol. Resour. Announc.">
        <title>Complete Genome Sequence of Imperialibacter roseus strain P4T.</title>
        <authorList>
            <person name="Tizabi D.R."/>
            <person name="Bachvaroff T."/>
            <person name="Hill R.T."/>
        </authorList>
    </citation>
    <scope>NUCLEOTIDE SEQUENCE [LARGE SCALE GENOMIC DNA]</scope>
    <source>
        <strain evidence="2 3">P4T</strain>
    </source>
</reference>
<accession>A0ABZ0IW74</accession>
<dbReference type="Proteomes" id="UP001302349">
    <property type="component" value="Chromosome"/>
</dbReference>
<gene>
    <name evidence="2" type="ORF">RT717_10405</name>
</gene>
<protein>
    <submittedName>
        <fullName evidence="2">Uncharacterized protein</fullName>
    </submittedName>
</protein>
<evidence type="ECO:0000256" key="1">
    <source>
        <dbReference type="SAM" id="Phobius"/>
    </source>
</evidence>
<evidence type="ECO:0000313" key="3">
    <source>
        <dbReference type="Proteomes" id="UP001302349"/>
    </source>
</evidence>
<keyword evidence="3" id="KW-1185">Reference proteome</keyword>
<dbReference type="RefSeq" id="WP_193217741.1">
    <property type="nucleotide sequence ID" value="NZ_CP136051.1"/>
</dbReference>
<proteinExistence type="predicted"/>
<keyword evidence="1" id="KW-0812">Transmembrane</keyword>
<feature type="transmembrane region" description="Helical" evidence="1">
    <location>
        <begin position="27"/>
        <end position="44"/>
    </location>
</feature>
<sequence length="45" mass="5276">MKGLYERRFKYSLDYLVLGKPKRKERVINWLILGLVALLGIVLSI</sequence>
<evidence type="ECO:0000313" key="2">
    <source>
        <dbReference type="EMBL" id="WOK09046.1"/>
    </source>
</evidence>
<dbReference type="EMBL" id="CP136051">
    <property type="protein sequence ID" value="WOK09046.1"/>
    <property type="molecule type" value="Genomic_DNA"/>
</dbReference>